<protein>
    <recommendedName>
        <fullName evidence="3">EF-hand domain-containing protein</fullName>
    </recommendedName>
</protein>
<feature type="transmembrane region" description="Helical" evidence="2">
    <location>
        <begin position="6"/>
        <end position="31"/>
    </location>
</feature>
<dbReference type="InParanoid" id="C5LMR9"/>
<dbReference type="SUPFAM" id="SSF47473">
    <property type="entry name" value="EF-hand"/>
    <property type="match status" value="1"/>
</dbReference>
<evidence type="ECO:0000256" key="2">
    <source>
        <dbReference type="SAM" id="Phobius"/>
    </source>
</evidence>
<keyword evidence="2" id="KW-1133">Transmembrane helix</keyword>
<dbReference type="EMBL" id="GG683573">
    <property type="protein sequence ID" value="EER01960.1"/>
    <property type="molecule type" value="Genomic_DNA"/>
</dbReference>
<dbReference type="InterPro" id="IPR002048">
    <property type="entry name" value="EF_hand_dom"/>
</dbReference>
<dbReference type="Pfam" id="PF13499">
    <property type="entry name" value="EF-hand_7"/>
    <property type="match status" value="1"/>
</dbReference>
<name>C5LMR9_PERM5</name>
<dbReference type="OrthoDB" id="431647at2759"/>
<dbReference type="PROSITE" id="PS50222">
    <property type="entry name" value="EF_HAND_2"/>
    <property type="match status" value="1"/>
</dbReference>
<dbReference type="Proteomes" id="UP000007800">
    <property type="component" value="Unassembled WGS sequence"/>
</dbReference>
<dbReference type="Gene3D" id="1.10.238.10">
    <property type="entry name" value="EF-hand"/>
    <property type="match status" value="1"/>
</dbReference>
<keyword evidence="5" id="KW-1185">Reference proteome</keyword>
<proteinExistence type="predicted"/>
<reference evidence="4 5" key="1">
    <citation type="submission" date="2008-07" db="EMBL/GenBank/DDBJ databases">
        <authorList>
            <person name="El-Sayed N."/>
            <person name="Caler E."/>
            <person name="Inman J."/>
            <person name="Amedeo P."/>
            <person name="Hass B."/>
            <person name="Wortman J."/>
        </authorList>
    </citation>
    <scope>NUCLEOTIDE SEQUENCE [LARGE SCALE GENOMIC DNA]</scope>
    <source>
        <strain evidence="5">ATCC 50983 / TXsc</strain>
    </source>
</reference>
<evidence type="ECO:0000313" key="5">
    <source>
        <dbReference type="Proteomes" id="UP000007800"/>
    </source>
</evidence>
<keyword evidence="2" id="KW-0472">Membrane</keyword>
<dbReference type="RefSeq" id="XP_002769242.1">
    <property type="nucleotide sequence ID" value="XM_002769196.1"/>
</dbReference>
<dbReference type="GO" id="GO:0005509">
    <property type="term" value="F:calcium ion binding"/>
    <property type="evidence" value="ECO:0007669"/>
    <property type="project" value="InterPro"/>
</dbReference>
<dbReference type="InterPro" id="IPR011992">
    <property type="entry name" value="EF-hand-dom_pair"/>
</dbReference>
<evidence type="ECO:0000256" key="1">
    <source>
        <dbReference type="ARBA" id="ARBA00022837"/>
    </source>
</evidence>
<dbReference type="Gene3D" id="1.10.287.70">
    <property type="match status" value="1"/>
</dbReference>
<dbReference type="PROSITE" id="PS00018">
    <property type="entry name" value="EF_HAND_1"/>
    <property type="match status" value="1"/>
</dbReference>
<sequence>MVQQPMIEWLFLIFISIAYFVLMNLITAVIVEHAFSIAKEDDEHHAIEVERNRAREAAELGDLFTELDTDGSGELSREEFEEALRGRRVVHKLALLDVDAHELQEVWHMLAKGDGSLSVEEFIMGMRKMRGEAQSKDVLLCLNHLRRLETKVDRIMAAIDGIDELVGQLTEGKLPAVALGCM</sequence>
<dbReference type="SMART" id="SM00054">
    <property type="entry name" value="EFh"/>
    <property type="match status" value="2"/>
</dbReference>
<evidence type="ECO:0000259" key="3">
    <source>
        <dbReference type="PROSITE" id="PS50222"/>
    </source>
</evidence>
<dbReference type="InterPro" id="IPR018247">
    <property type="entry name" value="EF_Hand_1_Ca_BS"/>
</dbReference>
<dbReference type="GeneID" id="9054588"/>
<dbReference type="AlphaFoldDB" id="C5LMR9"/>
<feature type="domain" description="EF-hand" evidence="3">
    <location>
        <begin position="55"/>
        <end position="90"/>
    </location>
</feature>
<keyword evidence="1" id="KW-0106">Calcium</keyword>
<organism evidence="5">
    <name type="scientific">Perkinsus marinus (strain ATCC 50983 / TXsc)</name>
    <dbReference type="NCBI Taxonomy" id="423536"/>
    <lineage>
        <taxon>Eukaryota</taxon>
        <taxon>Sar</taxon>
        <taxon>Alveolata</taxon>
        <taxon>Perkinsozoa</taxon>
        <taxon>Perkinsea</taxon>
        <taxon>Perkinsida</taxon>
        <taxon>Perkinsidae</taxon>
        <taxon>Perkinsus</taxon>
    </lineage>
</organism>
<gene>
    <name evidence="4" type="ORF">Pmar_PMAR007653</name>
</gene>
<evidence type="ECO:0000313" key="4">
    <source>
        <dbReference type="EMBL" id="EER01960.1"/>
    </source>
</evidence>
<dbReference type="OMA" id="YENISHW"/>
<accession>C5LMR9</accession>
<keyword evidence="2" id="KW-0812">Transmembrane</keyword>